<dbReference type="InterPro" id="IPR050111">
    <property type="entry name" value="C-type_lectin/snaclec_domain"/>
</dbReference>
<organism evidence="4 5">
    <name type="scientific">Gasterosteus aculeatus aculeatus</name>
    <name type="common">three-spined stickleback</name>
    <dbReference type="NCBI Taxonomy" id="481459"/>
    <lineage>
        <taxon>Eukaryota</taxon>
        <taxon>Metazoa</taxon>
        <taxon>Chordata</taxon>
        <taxon>Craniata</taxon>
        <taxon>Vertebrata</taxon>
        <taxon>Euteleostomi</taxon>
        <taxon>Actinopterygii</taxon>
        <taxon>Neopterygii</taxon>
        <taxon>Teleostei</taxon>
        <taxon>Neoteleostei</taxon>
        <taxon>Acanthomorphata</taxon>
        <taxon>Eupercaria</taxon>
        <taxon>Perciformes</taxon>
        <taxon>Cottioidei</taxon>
        <taxon>Gasterosteales</taxon>
        <taxon>Gasterosteidae</taxon>
        <taxon>Gasterosteus</taxon>
    </lineage>
</organism>
<dbReference type="GeneTree" id="ENSGT01020000230338"/>
<dbReference type="PROSITE" id="PS00615">
    <property type="entry name" value="C_TYPE_LECTIN_1"/>
    <property type="match status" value="1"/>
</dbReference>
<evidence type="ECO:0000259" key="3">
    <source>
        <dbReference type="PROSITE" id="PS50041"/>
    </source>
</evidence>
<evidence type="ECO:0000313" key="5">
    <source>
        <dbReference type="Proteomes" id="UP000007635"/>
    </source>
</evidence>
<dbReference type="AlphaFoldDB" id="A0AAQ4P7E9"/>
<dbReference type="Ensembl" id="ENSGACT00000053542.1">
    <property type="protein sequence ID" value="ENSGACP00000034786.1"/>
    <property type="gene ID" value="ENSGACG00000035661.1"/>
</dbReference>
<evidence type="ECO:0000256" key="2">
    <source>
        <dbReference type="ARBA" id="ARBA00023157"/>
    </source>
</evidence>
<dbReference type="PROSITE" id="PS50041">
    <property type="entry name" value="C_TYPE_LECTIN_2"/>
    <property type="match status" value="1"/>
</dbReference>
<accession>A0AAQ4P7E9</accession>
<dbReference type="InterPro" id="IPR016187">
    <property type="entry name" value="CTDL_fold"/>
</dbReference>
<reference evidence="4" key="2">
    <citation type="submission" date="2025-08" db="UniProtKB">
        <authorList>
            <consortium name="Ensembl"/>
        </authorList>
    </citation>
    <scope>IDENTIFICATION</scope>
</reference>
<keyword evidence="1" id="KW-0430">Lectin</keyword>
<reference evidence="4" key="3">
    <citation type="submission" date="2025-09" db="UniProtKB">
        <authorList>
            <consortium name="Ensembl"/>
        </authorList>
    </citation>
    <scope>IDENTIFICATION</scope>
</reference>
<dbReference type="GO" id="GO:0030246">
    <property type="term" value="F:carbohydrate binding"/>
    <property type="evidence" value="ECO:0007669"/>
    <property type="project" value="UniProtKB-KW"/>
</dbReference>
<keyword evidence="5" id="KW-1185">Reference proteome</keyword>
<keyword evidence="2" id="KW-1015">Disulfide bond</keyword>
<dbReference type="InterPro" id="IPR016186">
    <property type="entry name" value="C-type_lectin-like/link_sf"/>
</dbReference>
<name>A0AAQ4P7E9_GASAC</name>
<reference evidence="4 5" key="1">
    <citation type="journal article" date="2021" name="G3 (Bethesda)">
        <title>Improved contiguity of the threespine stickleback genome using long-read sequencing.</title>
        <authorList>
            <person name="Nath S."/>
            <person name="Shaw D.E."/>
            <person name="White M.A."/>
        </authorList>
    </citation>
    <scope>NUCLEOTIDE SEQUENCE [LARGE SCALE GENOMIC DNA]</scope>
    <source>
        <strain evidence="4 5">Lake Benthic</strain>
    </source>
</reference>
<dbReference type="Pfam" id="PF00059">
    <property type="entry name" value="Lectin_C"/>
    <property type="match status" value="1"/>
</dbReference>
<dbReference type="InterPro" id="IPR033989">
    <property type="entry name" value="CD209-like_CTLD"/>
</dbReference>
<sequence>FPHQEVEVGVQLVESSGESQDMTLTVLTATPTERGPCERLYKLVAVSVGLLCILQAAANIGLQKLSNFGEYVDETETILTTLKEKNTGWVYFDQSFYYISSSQMSWQDSRDDCLQNGSNLIIITSKEEQVCEINGPRDGIWIGLTDTETEGTWKWVDGTEPKERYWTTGEPNSYQGSNEDCGEIRFYEEQHNWNDLECSYKNFWICEKALAQ</sequence>
<evidence type="ECO:0000313" key="4">
    <source>
        <dbReference type="Ensembl" id="ENSGACP00000034786.1"/>
    </source>
</evidence>
<dbReference type="SMART" id="SM00034">
    <property type="entry name" value="CLECT"/>
    <property type="match status" value="1"/>
</dbReference>
<dbReference type="SUPFAM" id="SSF56436">
    <property type="entry name" value="C-type lectin-like"/>
    <property type="match status" value="1"/>
</dbReference>
<dbReference type="InterPro" id="IPR001304">
    <property type="entry name" value="C-type_lectin-like"/>
</dbReference>
<feature type="domain" description="C-type lectin" evidence="3">
    <location>
        <begin position="92"/>
        <end position="207"/>
    </location>
</feature>
<dbReference type="InterPro" id="IPR018378">
    <property type="entry name" value="C-type_lectin_CS"/>
</dbReference>
<dbReference type="PANTHER" id="PTHR22803">
    <property type="entry name" value="MANNOSE, PHOSPHOLIPASE, LECTIN RECEPTOR RELATED"/>
    <property type="match status" value="1"/>
</dbReference>
<dbReference type="Gene3D" id="3.10.100.10">
    <property type="entry name" value="Mannose-Binding Protein A, subunit A"/>
    <property type="match status" value="1"/>
</dbReference>
<evidence type="ECO:0000256" key="1">
    <source>
        <dbReference type="ARBA" id="ARBA00022734"/>
    </source>
</evidence>
<proteinExistence type="predicted"/>
<dbReference type="CDD" id="cd03590">
    <property type="entry name" value="CLECT_DC-SIGN_like"/>
    <property type="match status" value="1"/>
</dbReference>
<protein>
    <recommendedName>
        <fullName evidence="3">C-type lectin domain-containing protein</fullName>
    </recommendedName>
</protein>
<dbReference type="Proteomes" id="UP000007635">
    <property type="component" value="Chromosome IX"/>
</dbReference>